<evidence type="ECO:0000313" key="2">
    <source>
        <dbReference type="EMBL" id="MBB3045779.1"/>
    </source>
</evidence>
<accession>A0A7W4W2L3</accession>
<gene>
    <name evidence="2" type="ORF">FHR99_000015</name>
</gene>
<dbReference type="AlphaFoldDB" id="A0A7W4W2L3"/>
<proteinExistence type="predicted"/>
<feature type="domain" description="Methyltransferase" evidence="1">
    <location>
        <begin position="119"/>
        <end position="223"/>
    </location>
</feature>
<evidence type="ECO:0000259" key="1">
    <source>
        <dbReference type="Pfam" id="PF13679"/>
    </source>
</evidence>
<dbReference type="EMBL" id="JACHWY010000001">
    <property type="protein sequence ID" value="MBB3045779.1"/>
    <property type="molecule type" value="Genomic_DNA"/>
</dbReference>
<keyword evidence="3" id="KW-1185">Reference proteome</keyword>
<sequence length="403" mass="45641">MPAERLLQLTELLRENAQYWRCQPFMAAPEWADDSPLTDHLNAIDDASLLAAQACDEALISALTRVLPTQCEAIKQLCELPAPDLTRRSPGNGLSKEPSHVPGRKWAQICAFCDALPAPEHPLLDWCSGKAHLGREIHTRHGQPVTALEIDPILVEAGNTLSGNDPIHIHRCDVLSPEARHFLDTNQQIVALHACGELHRKLLRDAVAVGCEQISWSPCCYHKFLPGEYSPLSQLGQAQGLNLTSAEIRGAVRQNSTAGHAEKQRFVEHQSWRLGFDALQRSVRGKDTYLHTPPLNRLNQPKTFREFAEQAARYRQIQLPQQLDYPAFEKRGRERYQIVARQELVRELFRRPLELWLVLDQMMFLEENGYRCRWVAFCETELTPRNILVDAIRTPSPTGRGLG</sequence>
<dbReference type="SUPFAM" id="SSF53335">
    <property type="entry name" value="S-adenosyl-L-methionine-dependent methyltransferases"/>
    <property type="match status" value="1"/>
</dbReference>
<organism evidence="2 3">
    <name type="scientific">Litorivivens lipolytica</name>
    <dbReference type="NCBI Taxonomy" id="1524264"/>
    <lineage>
        <taxon>Bacteria</taxon>
        <taxon>Pseudomonadati</taxon>
        <taxon>Pseudomonadota</taxon>
        <taxon>Gammaproteobacteria</taxon>
        <taxon>Litorivivens</taxon>
    </lineage>
</organism>
<protein>
    <recommendedName>
        <fullName evidence="1">Methyltransferase domain-containing protein</fullName>
    </recommendedName>
</protein>
<dbReference type="InterPro" id="IPR029063">
    <property type="entry name" value="SAM-dependent_MTases_sf"/>
</dbReference>
<dbReference type="RefSeq" id="WP_183408507.1">
    <property type="nucleotide sequence ID" value="NZ_JACHWY010000001.1"/>
</dbReference>
<evidence type="ECO:0000313" key="3">
    <source>
        <dbReference type="Proteomes" id="UP000537130"/>
    </source>
</evidence>
<dbReference type="InterPro" id="IPR025714">
    <property type="entry name" value="Methyltranfer_dom"/>
</dbReference>
<dbReference type="PANTHER" id="PTHR13369">
    <property type="match status" value="1"/>
</dbReference>
<dbReference type="PANTHER" id="PTHR13369:SF0">
    <property type="entry name" value="GLUTATHIONE S-TRANSFERASE C-TERMINAL DOMAIN-CONTAINING PROTEIN"/>
    <property type="match status" value="1"/>
</dbReference>
<reference evidence="2 3" key="1">
    <citation type="submission" date="2020-08" db="EMBL/GenBank/DDBJ databases">
        <title>Genomic Encyclopedia of Type Strains, Phase III (KMG-III): the genomes of soil and plant-associated and newly described type strains.</title>
        <authorList>
            <person name="Whitman W."/>
        </authorList>
    </citation>
    <scope>NUCLEOTIDE SEQUENCE [LARGE SCALE GENOMIC DNA]</scope>
    <source>
        <strain evidence="2 3">CECT 8654</strain>
    </source>
</reference>
<dbReference type="Pfam" id="PF13679">
    <property type="entry name" value="Methyltransf_32"/>
    <property type="match status" value="1"/>
</dbReference>
<comment type="caution">
    <text evidence="2">The sequence shown here is derived from an EMBL/GenBank/DDBJ whole genome shotgun (WGS) entry which is preliminary data.</text>
</comment>
<name>A0A7W4W2L3_9GAMM</name>
<dbReference type="Proteomes" id="UP000537130">
    <property type="component" value="Unassembled WGS sequence"/>
</dbReference>